<reference evidence="1 2" key="1">
    <citation type="journal article" date="2016" name="Nat. Commun.">
        <title>Thousands of microbial genomes shed light on interconnected biogeochemical processes in an aquifer system.</title>
        <authorList>
            <person name="Anantharaman K."/>
            <person name="Brown C.T."/>
            <person name="Hug L.A."/>
            <person name="Sharon I."/>
            <person name="Castelle C.J."/>
            <person name="Probst A.J."/>
            <person name="Thomas B.C."/>
            <person name="Singh A."/>
            <person name="Wilkins M.J."/>
            <person name="Karaoz U."/>
            <person name="Brodie E.L."/>
            <person name="Williams K.H."/>
            <person name="Hubbard S.S."/>
            <person name="Banfield J.F."/>
        </authorList>
    </citation>
    <scope>NUCLEOTIDE SEQUENCE [LARGE SCALE GENOMIC DNA]</scope>
</reference>
<accession>A0A1F5YBP2</accession>
<comment type="caution">
    <text evidence="1">The sequence shown here is derived from an EMBL/GenBank/DDBJ whole genome shotgun (WGS) entry which is preliminary data.</text>
</comment>
<dbReference type="InterPro" id="IPR002591">
    <property type="entry name" value="Phosphodiest/P_Trfase"/>
</dbReference>
<dbReference type="Proteomes" id="UP000179034">
    <property type="component" value="Unassembled WGS sequence"/>
</dbReference>
<dbReference type="Gene3D" id="3.40.720.10">
    <property type="entry name" value="Alkaline Phosphatase, subunit A"/>
    <property type="match status" value="2"/>
</dbReference>
<feature type="non-terminal residue" evidence="1">
    <location>
        <position position="1"/>
    </location>
</feature>
<proteinExistence type="predicted"/>
<name>A0A1F5YBP2_9BACT</name>
<gene>
    <name evidence="1" type="ORF">A2Z06_01680</name>
</gene>
<sequence length="462" mass="51818">PLETEEPTFSPILWTTIASGKGPESHGVEGFYSTATHVRVPRFWDILAGEGWRVGLFRWLITWPPREGTNGFWIPDFLARDDRTVPPEYGVLNEFRDLAKGRLIRGEQVVSMRELARYGGSFLRLGIRGSTLLSLAGWAMANPSVLRDASDRYLLMRQAELAFNVDIFLGLLARYQPDLAVFYDNSIDLVGHRLWQYRGEIADDFPVHLVERYGTSVLSIYRWTDRSIGRIMKMMPDSARVAILSDHGQSGIGEDAKDFWIIKGDEVLAALGLDRAAYVTTLGPFSYLFPVEHGTREPVDSIVARELPRIRLGESGEPLIVLRSEPSTRSSYLDLSRAELTEGEAVTLDGRIVPISRFVTRYFVERGTHDRFGILLLAGPGIRPGTSLKGAGLRDFVPTLLHWNDFPIARDMEGKVILAAFAHHKEIRYTDSYSLESAGAHPQGIEVTPEVKDKLKAMGYVK</sequence>
<evidence type="ECO:0008006" key="3">
    <source>
        <dbReference type="Google" id="ProtNLM"/>
    </source>
</evidence>
<protein>
    <recommendedName>
        <fullName evidence="3">Nucleotide pyrophosphatase</fullName>
    </recommendedName>
</protein>
<dbReference type="EMBL" id="MFIW01000074">
    <property type="protein sequence ID" value="OGF97614.1"/>
    <property type="molecule type" value="Genomic_DNA"/>
</dbReference>
<dbReference type="Pfam" id="PF01663">
    <property type="entry name" value="Phosphodiest"/>
    <property type="match status" value="1"/>
</dbReference>
<organism evidence="1 2">
    <name type="scientific">Candidatus Glassbacteria bacterium RBG_16_58_8</name>
    <dbReference type="NCBI Taxonomy" id="1817866"/>
    <lineage>
        <taxon>Bacteria</taxon>
        <taxon>Candidatus Glassiibacteriota</taxon>
    </lineage>
</organism>
<dbReference type="AlphaFoldDB" id="A0A1F5YBP2"/>
<evidence type="ECO:0000313" key="2">
    <source>
        <dbReference type="Proteomes" id="UP000179034"/>
    </source>
</evidence>
<evidence type="ECO:0000313" key="1">
    <source>
        <dbReference type="EMBL" id="OGF97614.1"/>
    </source>
</evidence>
<dbReference type="SUPFAM" id="SSF53649">
    <property type="entry name" value="Alkaline phosphatase-like"/>
    <property type="match status" value="1"/>
</dbReference>
<dbReference type="InterPro" id="IPR017850">
    <property type="entry name" value="Alkaline_phosphatase_core_sf"/>
</dbReference>